<evidence type="ECO:0000313" key="3">
    <source>
        <dbReference type="Proteomes" id="UP001500909"/>
    </source>
</evidence>
<evidence type="ECO:0000313" key="2">
    <source>
        <dbReference type="EMBL" id="GAA0454249.1"/>
    </source>
</evidence>
<feature type="compositionally biased region" description="Basic and acidic residues" evidence="1">
    <location>
        <begin position="26"/>
        <end position="35"/>
    </location>
</feature>
<dbReference type="EMBL" id="BAAABY010000011">
    <property type="protein sequence ID" value="GAA0454249.1"/>
    <property type="molecule type" value="Genomic_DNA"/>
</dbReference>
<accession>A0ABP3JHZ6</accession>
<evidence type="ECO:0000256" key="1">
    <source>
        <dbReference type="SAM" id="MobiDB-lite"/>
    </source>
</evidence>
<keyword evidence="3" id="KW-1185">Reference proteome</keyword>
<feature type="region of interest" description="Disordered" evidence="1">
    <location>
        <begin position="26"/>
        <end position="79"/>
    </location>
</feature>
<organism evidence="2 3">
    <name type="scientific">Streptomyces olivaceiscleroticus</name>
    <dbReference type="NCBI Taxonomy" id="68245"/>
    <lineage>
        <taxon>Bacteria</taxon>
        <taxon>Bacillati</taxon>
        <taxon>Actinomycetota</taxon>
        <taxon>Actinomycetes</taxon>
        <taxon>Kitasatosporales</taxon>
        <taxon>Streptomycetaceae</taxon>
        <taxon>Streptomyces</taxon>
    </lineage>
</organism>
<gene>
    <name evidence="2" type="ORF">GCM10010361_17890</name>
</gene>
<protein>
    <submittedName>
        <fullName evidence="2">Uncharacterized protein</fullName>
    </submittedName>
</protein>
<sequence length="79" mass="8466">MHNDANAFDEDKVEPILSSDKLAYEPARRGHEPGTHHTPGLGREGSPSAANEITGPLVHLYDHPDRPLLEAGHAAGRAP</sequence>
<dbReference type="Proteomes" id="UP001500909">
    <property type="component" value="Unassembled WGS sequence"/>
</dbReference>
<reference evidence="3" key="1">
    <citation type="journal article" date="2019" name="Int. J. Syst. Evol. Microbiol.">
        <title>The Global Catalogue of Microorganisms (GCM) 10K type strain sequencing project: providing services to taxonomists for standard genome sequencing and annotation.</title>
        <authorList>
            <consortium name="The Broad Institute Genomics Platform"/>
            <consortium name="The Broad Institute Genome Sequencing Center for Infectious Disease"/>
            <person name="Wu L."/>
            <person name="Ma J."/>
        </authorList>
    </citation>
    <scope>NUCLEOTIDE SEQUENCE [LARGE SCALE GENOMIC DNA]</scope>
    <source>
        <strain evidence="3">JCM 4805</strain>
    </source>
</reference>
<proteinExistence type="predicted"/>
<comment type="caution">
    <text evidence="2">The sequence shown here is derived from an EMBL/GenBank/DDBJ whole genome shotgun (WGS) entry which is preliminary data.</text>
</comment>
<name>A0ABP3JHZ6_9ACTN</name>